<keyword evidence="2" id="KW-0012">Acyltransferase</keyword>
<feature type="domain" description="N-acetyltransferase" evidence="4">
    <location>
        <begin position="10"/>
        <end position="167"/>
    </location>
</feature>
<organism evidence="5 6">
    <name type="scientific">Paenibacillus plantarum</name>
    <dbReference type="NCBI Taxonomy" id="2654975"/>
    <lineage>
        <taxon>Bacteria</taxon>
        <taxon>Bacillati</taxon>
        <taxon>Bacillota</taxon>
        <taxon>Bacilli</taxon>
        <taxon>Bacillales</taxon>
        <taxon>Paenibacillaceae</taxon>
        <taxon>Paenibacillus</taxon>
    </lineage>
</organism>
<proteinExistence type="inferred from homology"/>
<dbReference type="PANTHER" id="PTHR43792:SF8">
    <property type="entry name" value="[RIBOSOMAL PROTEIN US5]-ALANINE N-ACETYLTRANSFERASE"/>
    <property type="match status" value="1"/>
</dbReference>
<evidence type="ECO:0000256" key="3">
    <source>
        <dbReference type="ARBA" id="ARBA00038502"/>
    </source>
</evidence>
<dbReference type="PANTHER" id="PTHR43792">
    <property type="entry name" value="GNAT FAMILY, PUTATIVE (AFU_ORTHOLOGUE AFUA_3G00765)-RELATED-RELATED"/>
    <property type="match status" value="1"/>
</dbReference>
<comment type="caution">
    <text evidence="5">The sequence shown here is derived from an EMBL/GenBank/DDBJ whole genome shotgun (WGS) entry which is preliminary data.</text>
</comment>
<protein>
    <submittedName>
        <fullName evidence="5">GNAT family N-acetyltransferase</fullName>
    </submittedName>
</protein>
<dbReference type="InterPro" id="IPR016181">
    <property type="entry name" value="Acyl_CoA_acyltransferase"/>
</dbReference>
<dbReference type="RefSeq" id="WP_171631154.1">
    <property type="nucleotide sequence ID" value="NZ_WHNY01000041.1"/>
</dbReference>
<dbReference type="SUPFAM" id="SSF55729">
    <property type="entry name" value="Acyl-CoA N-acyltransferases (Nat)"/>
    <property type="match status" value="1"/>
</dbReference>
<dbReference type="Pfam" id="PF13302">
    <property type="entry name" value="Acetyltransf_3"/>
    <property type="match status" value="1"/>
</dbReference>
<evidence type="ECO:0000259" key="4">
    <source>
        <dbReference type="PROSITE" id="PS51186"/>
    </source>
</evidence>
<sequence length="181" mass="20515">MSENVSASQVTIEPWSESDLELLRLINAPEMMEDLGGPETDEQLRIRHKRYLEISEKGKGHMFSIVLLPNLEAVGSIGYWDSHWQGEHVYEVGWSVLPGFQGRGLASSALRAAISHARSEAKFQWMHAFPSIHNPASNAVCRKLNFTLMSECEFEYPPGHFMQCNDWRLAIDNSRMPIDGI</sequence>
<dbReference type="EMBL" id="WHNY01000041">
    <property type="protein sequence ID" value="NOU65248.1"/>
    <property type="molecule type" value="Genomic_DNA"/>
</dbReference>
<dbReference type="InterPro" id="IPR000182">
    <property type="entry name" value="GNAT_dom"/>
</dbReference>
<comment type="similarity">
    <text evidence="3">Belongs to the acetyltransferase family. RimJ subfamily.</text>
</comment>
<keyword evidence="6" id="KW-1185">Reference proteome</keyword>
<keyword evidence="1" id="KW-0808">Transferase</keyword>
<evidence type="ECO:0000256" key="1">
    <source>
        <dbReference type="ARBA" id="ARBA00022679"/>
    </source>
</evidence>
<evidence type="ECO:0000256" key="2">
    <source>
        <dbReference type="ARBA" id="ARBA00023315"/>
    </source>
</evidence>
<evidence type="ECO:0000313" key="6">
    <source>
        <dbReference type="Proteomes" id="UP000653578"/>
    </source>
</evidence>
<name>A0ABX1X9W7_9BACL</name>
<reference evidence="5 6" key="1">
    <citation type="submission" date="2019-10" db="EMBL/GenBank/DDBJ databases">
        <title>Description of Paenibacillus humi sp. nov.</title>
        <authorList>
            <person name="Carlier A."/>
            <person name="Qi S."/>
        </authorList>
    </citation>
    <scope>NUCLEOTIDE SEQUENCE [LARGE SCALE GENOMIC DNA]</scope>
    <source>
        <strain evidence="5 6">LMG 31461</strain>
    </source>
</reference>
<dbReference type="PROSITE" id="PS51186">
    <property type="entry name" value="GNAT"/>
    <property type="match status" value="1"/>
</dbReference>
<evidence type="ECO:0000313" key="5">
    <source>
        <dbReference type="EMBL" id="NOU65248.1"/>
    </source>
</evidence>
<accession>A0ABX1X9W7</accession>
<dbReference type="InterPro" id="IPR051531">
    <property type="entry name" value="N-acetyltransferase"/>
</dbReference>
<gene>
    <name evidence="5" type="ORF">GC096_14505</name>
</gene>
<dbReference type="CDD" id="cd04301">
    <property type="entry name" value="NAT_SF"/>
    <property type="match status" value="1"/>
</dbReference>
<dbReference type="Gene3D" id="3.40.630.30">
    <property type="match status" value="1"/>
</dbReference>
<dbReference type="Proteomes" id="UP000653578">
    <property type="component" value="Unassembled WGS sequence"/>
</dbReference>